<sequence length="89" mass="9910">MPANKHLPSVQAMFVGVAHSYAALCAIWAQFAIYRPTPTPSCDLSASCGITGEKLANKKFAPARAVRFRKGFSRKWQTLLSPFNQKLRR</sequence>
<gene>
    <name evidence="2" type="ORF">BN1079_00610</name>
</gene>
<dbReference type="Proteomes" id="UP000053902">
    <property type="component" value="Unassembled WGS sequence"/>
</dbReference>
<name>A0A078LSI6_9PSED</name>
<keyword evidence="3" id="KW-1185">Reference proteome</keyword>
<feature type="transmembrane region" description="Helical" evidence="1">
    <location>
        <begin position="12"/>
        <end position="34"/>
    </location>
</feature>
<reference evidence="2 3" key="1">
    <citation type="submission" date="2014-07" db="EMBL/GenBank/DDBJ databases">
        <authorList>
            <person name="Urmite Genomes Urmite Genomes"/>
        </authorList>
    </citation>
    <scope>NUCLEOTIDE SEQUENCE [LARGE SCALE GENOMIC DNA]</scope>
    <source>
        <strain evidence="2 3">20_BN</strain>
    </source>
</reference>
<organism evidence="2 3">
    <name type="scientific">Pseudomonas saudiphocaensis</name>
    <dbReference type="NCBI Taxonomy" id="1499686"/>
    <lineage>
        <taxon>Bacteria</taxon>
        <taxon>Pseudomonadati</taxon>
        <taxon>Pseudomonadota</taxon>
        <taxon>Gammaproteobacteria</taxon>
        <taxon>Pseudomonadales</taxon>
        <taxon>Pseudomonadaceae</taxon>
        <taxon>Pseudomonas</taxon>
    </lineage>
</organism>
<keyword evidence="1" id="KW-0812">Transmembrane</keyword>
<dbReference type="EMBL" id="CCSF01000001">
    <property type="protein sequence ID" value="CDZ93322.1"/>
    <property type="molecule type" value="Genomic_DNA"/>
</dbReference>
<protein>
    <submittedName>
        <fullName evidence="2">Uncharacterized protein</fullName>
    </submittedName>
</protein>
<dbReference type="HOGENOM" id="CLU_2452386_0_0_6"/>
<evidence type="ECO:0000313" key="2">
    <source>
        <dbReference type="EMBL" id="CDZ93322.1"/>
    </source>
</evidence>
<evidence type="ECO:0000256" key="1">
    <source>
        <dbReference type="SAM" id="Phobius"/>
    </source>
</evidence>
<keyword evidence="1" id="KW-1133">Transmembrane helix</keyword>
<dbReference type="AlphaFoldDB" id="A0A078LSI6"/>
<evidence type="ECO:0000313" key="3">
    <source>
        <dbReference type="Proteomes" id="UP000053902"/>
    </source>
</evidence>
<keyword evidence="1" id="KW-0472">Membrane</keyword>
<proteinExistence type="predicted"/>
<accession>A0A078LSI6</accession>